<protein>
    <recommendedName>
        <fullName evidence="3">Short-chain dehydrogenase/reductase SDR</fullName>
    </recommendedName>
</protein>
<dbReference type="EMBL" id="LZTJ01000033">
    <property type="protein sequence ID" value="OBP70582.1"/>
    <property type="molecule type" value="Genomic_DNA"/>
</dbReference>
<proteinExistence type="predicted"/>
<dbReference type="InterPro" id="IPR036291">
    <property type="entry name" value="NAD(P)-bd_dom_sf"/>
</dbReference>
<dbReference type="AlphaFoldDB" id="A0A1A5HVD7"/>
<dbReference type="Pfam" id="PF13561">
    <property type="entry name" value="adh_short_C2"/>
    <property type="match status" value="1"/>
</dbReference>
<evidence type="ECO:0000313" key="1">
    <source>
        <dbReference type="EMBL" id="OBP70582.1"/>
    </source>
</evidence>
<evidence type="ECO:0008006" key="3">
    <source>
        <dbReference type="Google" id="ProtNLM"/>
    </source>
</evidence>
<evidence type="ECO:0000313" key="2">
    <source>
        <dbReference type="Proteomes" id="UP000093748"/>
    </source>
</evidence>
<dbReference type="RefSeq" id="WP_064987706.1">
    <property type="nucleotide sequence ID" value="NZ_LZTH01000005.1"/>
</dbReference>
<gene>
    <name evidence="1" type="ORF">BAE39_23615</name>
</gene>
<accession>A0A1A5HVD7</accession>
<organism evidence="1 2">
    <name type="scientific">Rhizobium loti</name>
    <name type="common">Mesorhizobium loti</name>
    <dbReference type="NCBI Taxonomy" id="381"/>
    <lineage>
        <taxon>Bacteria</taxon>
        <taxon>Pseudomonadati</taxon>
        <taxon>Pseudomonadota</taxon>
        <taxon>Alphaproteobacteria</taxon>
        <taxon>Hyphomicrobiales</taxon>
        <taxon>Phyllobacteriaceae</taxon>
        <taxon>Mesorhizobium</taxon>
    </lineage>
</organism>
<dbReference type="Proteomes" id="UP000093748">
    <property type="component" value="Unassembled WGS sequence"/>
</dbReference>
<reference evidence="2" key="1">
    <citation type="submission" date="2016-06" db="EMBL/GenBank/DDBJ databases">
        <title>NZP2037 Pacbio-Illumina hybrid assembly.</title>
        <authorList>
            <person name="Ramsay J.P."/>
        </authorList>
    </citation>
    <scope>NUCLEOTIDE SEQUENCE [LARGE SCALE GENOMIC DNA]</scope>
    <source>
        <strain evidence="2">R7ANS::ICEMlSym2042</strain>
    </source>
</reference>
<name>A0A1A5HVD7_RHILI</name>
<comment type="caution">
    <text evidence="1">The sequence shown here is derived from an EMBL/GenBank/DDBJ whole genome shotgun (WGS) entry which is preliminary data.</text>
</comment>
<dbReference type="GeneID" id="66682867"/>
<dbReference type="Gene3D" id="3.40.50.720">
    <property type="entry name" value="NAD(P)-binding Rossmann-like Domain"/>
    <property type="match status" value="1"/>
</dbReference>
<dbReference type="SUPFAM" id="SSF51735">
    <property type="entry name" value="NAD(P)-binding Rossmann-fold domains"/>
    <property type="match status" value="1"/>
</dbReference>
<sequence length="73" mass="7821">MGGWMKAAAKEQGITQQAAEQQFSKTMRPTSLLNRFAKTEEVANLVVYVCSEQASATTGTSLRVDGGVVRTIA</sequence>
<dbReference type="InterPro" id="IPR002347">
    <property type="entry name" value="SDR_fam"/>
</dbReference>